<accession>A0AAP0ECJ7</accession>
<evidence type="ECO:0000313" key="1">
    <source>
        <dbReference type="EMBL" id="KAK9090761.1"/>
    </source>
</evidence>
<reference evidence="1 2" key="1">
    <citation type="submission" date="2024-01" db="EMBL/GenBank/DDBJ databases">
        <title>Genome assemblies of Stephania.</title>
        <authorList>
            <person name="Yang L."/>
        </authorList>
    </citation>
    <scope>NUCLEOTIDE SEQUENCE [LARGE SCALE GENOMIC DNA]</scope>
    <source>
        <strain evidence="1">QJT</strain>
        <tissue evidence="1">Leaf</tissue>
    </source>
</reference>
<sequence length="303" mass="35092">MAFDGSSSFELLYTIAKQCYQAPSYALLYAIVKQSYQAYIANGTLVALDDNFAFDIQKPMGGFVEWHILTFNQIRILEQLNNIKKSLHIQPSQSPYELLYQAIKPSYQAYYNNGSLAALDQISAFYIQKPMGDFKEWRIVTFNQIRILEVVNEIKKALHVKCQSQSPYEVLYPTVKQDHQTYLNNGTLVALDKIFAFDIQNPMGGFKEWRMVTFNQIRILEELISTCSCQKSPYQLYYEIVKQNHQSYLTNGTLVALDQDFAFDIQKPMGGFAEWHMITFNQVRIIEQINEIKKKYITLSPSV</sequence>
<name>A0AAP0ECJ7_9MAGN</name>
<dbReference type="Proteomes" id="UP001417504">
    <property type="component" value="Unassembled WGS sequence"/>
</dbReference>
<gene>
    <name evidence="1" type="ORF">Sjap_023938</name>
</gene>
<keyword evidence="2" id="KW-1185">Reference proteome</keyword>
<proteinExistence type="predicted"/>
<organism evidence="1 2">
    <name type="scientific">Stephania japonica</name>
    <dbReference type="NCBI Taxonomy" id="461633"/>
    <lineage>
        <taxon>Eukaryota</taxon>
        <taxon>Viridiplantae</taxon>
        <taxon>Streptophyta</taxon>
        <taxon>Embryophyta</taxon>
        <taxon>Tracheophyta</taxon>
        <taxon>Spermatophyta</taxon>
        <taxon>Magnoliopsida</taxon>
        <taxon>Ranunculales</taxon>
        <taxon>Menispermaceae</taxon>
        <taxon>Menispermoideae</taxon>
        <taxon>Cissampelideae</taxon>
        <taxon>Stephania</taxon>
    </lineage>
</organism>
<dbReference type="EMBL" id="JBBNAE010000010">
    <property type="protein sequence ID" value="KAK9090761.1"/>
    <property type="molecule type" value="Genomic_DNA"/>
</dbReference>
<comment type="caution">
    <text evidence="1">The sequence shown here is derived from an EMBL/GenBank/DDBJ whole genome shotgun (WGS) entry which is preliminary data.</text>
</comment>
<dbReference type="AlphaFoldDB" id="A0AAP0ECJ7"/>
<protein>
    <submittedName>
        <fullName evidence="1">Uncharacterized protein</fullName>
    </submittedName>
</protein>
<evidence type="ECO:0000313" key="2">
    <source>
        <dbReference type="Proteomes" id="UP001417504"/>
    </source>
</evidence>